<evidence type="ECO:0000313" key="1">
    <source>
        <dbReference type="EMBL" id="EAT82488.1"/>
    </source>
</evidence>
<evidence type="ECO:0000313" key="2">
    <source>
        <dbReference type="Proteomes" id="UP000001055"/>
    </source>
</evidence>
<accession>Q0UDL1</accession>
<sequence length="85" mass="9827">MTVGRVERWASAWKLVDSMSHTKKHPRHRTPDALSITQIVIESVRRPLMRQRLTAERPSVGCSLRPPQFVTPMSAYFRKRMPQAA</sequence>
<dbReference type="RefSeq" id="XP_001800435.1">
    <property type="nucleotide sequence ID" value="XM_001800383.1"/>
</dbReference>
<protein>
    <submittedName>
        <fullName evidence="1">Uncharacterized protein</fullName>
    </submittedName>
</protein>
<dbReference type="Proteomes" id="UP000001055">
    <property type="component" value="Unassembled WGS sequence"/>
</dbReference>
<dbReference type="AlphaFoldDB" id="Q0UDL1"/>
<gene>
    <name evidence="1" type="ORF">SNOG_10153</name>
</gene>
<dbReference type="GeneID" id="5977341"/>
<name>Q0UDL1_PHANO</name>
<dbReference type="KEGG" id="pno:SNOG_10153"/>
<proteinExistence type="predicted"/>
<reference evidence="2" key="1">
    <citation type="journal article" date="2007" name="Plant Cell">
        <title>Dothideomycete-plant interactions illuminated by genome sequencing and EST analysis of the wheat pathogen Stagonospora nodorum.</title>
        <authorList>
            <person name="Hane J.K."/>
            <person name="Lowe R.G."/>
            <person name="Solomon P.S."/>
            <person name="Tan K.C."/>
            <person name="Schoch C.L."/>
            <person name="Spatafora J.W."/>
            <person name="Crous P.W."/>
            <person name="Kodira C."/>
            <person name="Birren B.W."/>
            <person name="Galagan J.E."/>
            <person name="Torriani S.F."/>
            <person name="McDonald B.A."/>
            <person name="Oliver R.P."/>
        </authorList>
    </citation>
    <scope>NUCLEOTIDE SEQUENCE [LARGE SCALE GENOMIC DNA]</scope>
    <source>
        <strain evidence="2">SN15 / ATCC MYA-4574 / FGSC 10173</strain>
    </source>
</reference>
<dbReference type="EMBL" id="CH445340">
    <property type="protein sequence ID" value="EAT82488.1"/>
    <property type="molecule type" value="Genomic_DNA"/>
</dbReference>
<dbReference type="HOGENOM" id="CLU_2513400_0_0_1"/>
<organism evidence="1 2">
    <name type="scientific">Phaeosphaeria nodorum (strain SN15 / ATCC MYA-4574 / FGSC 10173)</name>
    <name type="common">Glume blotch fungus</name>
    <name type="synonym">Parastagonospora nodorum</name>
    <dbReference type="NCBI Taxonomy" id="321614"/>
    <lineage>
        <taxon>Eukaryota</taxon>
        <taxon>Fungi</taxon>
        <taxon>Dikarya</taxon>
        <taxon>Ascomycota</taxon>
        <taxon>Pezizomycotina</taxon>
        <taxon>Dothideomycetes</taxon>
        <taxon>Pleosporomycetidae</taxon>
        <taxon>Pleosporales</taxon>
        <taxon>Pleosporineae</taxon>
        <taxon>Phaeosphaeriaceae</taxon>
        <taxon>Parastagonospora</taxon>
    </lineage>
</organism>
<dbReference type="InParanoid" id="Q0UDL1"/>